<dbReference type="STRING" id="1745343.A0A2J6PRJ3"/>
<evidence type="ECO:0000313" key="2">
    <source>
        <dbReference type="Proteomes" id="UP000235672"/>
    </source>
</evidence>
<gene>
    <name evidence="1" type="ORF">NA56DRAFT_708545</name>
</gene>
<sequence>MPYFTPSIVKSPDEVFPAIADSVDPYQYRRSRKELFMRHHLQIRDNWQFKSIQMRTSLKLTIVEDENGNVARLVIGFQDDSLSTSGPILSINSTRAIKVPYCKFTSEASIWLTEQYRFLRNPSKTLKYAFEVLRNFGFVNAVRQGNLKLDFKKGIANSESFNMLRYAAEVYLAVGKVELSGRCVEEARRMFTILTGCDVGNEEVFAG</sequence>
<proteinExistence type="predicted"/>
<name>A0A2J6PRJ3_9HELO</name>
<dbReference type="Proteomes" id="UP000235672">
    <property type="component" value="Unassembled WGS sequence"/>
</dbReference>
<organism evidence="1 2">
    <name type="scientific">Hyaloscypha hepaticicola</name>
    <dbReference type="NCBI Taxonomy" id="2082293"/>
    <lineage>
        <taxon>Eukaryota</taxon>
        <taxon>Fungi</taxon>
        <taxon>Dikarya</taxon>
        <taxon>Ascomycota</taxon>
        <taxon>Pezizomycotina</taxon>
        <taxon>Leotiomycetes</taxon>
        <taxon>Helotiales</taxon>
        <taxon>Hyaloscyphaceae</taxon>
        <taxon>Hyaloscypha</taxon>
    </lineage>
</organism>
<evidence type="ECO:0000313" key="1">
    <source>
        <dbReference type="EMBL" id="PMD16655.1"/>
    </source>
</evidence>
<dbReference type="AlphaFoldDB" id="A0A2J6PRJ3"/>
<accession>A0A2J6PRJ3</accession>
<dbReference type="EMBL" id="KZ613504">
    <property type="protein sequence ID" value="PMD16655.1"/>
    <property type="molecule type" value="Genomic_DNA"/>
</dbReference>
<reference evidence="1 2" key="1">
    <citation type="submission" date="2016-05" db="EMBL/GenBank/DDBJ databases">
        <title>A degradative enzymes factory behind the ericoid mycorrhizal symbiosis.</title>
        <authorList>
            <consortium name="DOE Joint Genome Institute"/>
            <person name="Martino E."/>
            <person name="Morin E."/>
            <person name="Grelet G."/>
            <person name="Kuo A."/>
            <person name="Kohler A."/>
            <person name="Daghino S."/>
            <person name="Barry K."/>
            <person name="Choi C."/>
            <person name="Cichocki N."/>
            <person name="Clum A."/>
            <person name="Copeland A."/>
            <person name="Hainaut M."/>
            <person name="Haridas S."/>
            <person name="Labutti K."/>
            <person name="Lindquist E."/>
            <person name="Lipzen A."/>
            <person name="Khouja H.-R."/>
            <person name="Murat C."/>
            <person name="Ohm R."/>
            <person name="Olson A."/>
            <person name="Spatafora J."/>
            <person name="Veneault-Fourrey C."/>
            <person name="Henrissat B."/>
            <person name="Grigoriev I."/>
            <person name="Martin F."/>
            <person name="Perotto S."/>
        </authorList>
    </citation>
    <scope>NUCLEOTIDE SEQUENCE [LARGE SCALE GENOMIC DNA]</scope>
    <source>
        <strain evidence="1 2">UAMH 7357</strain>
    </source>
</reference>
<dbReference type="OrthoDB" id="438641at2759"/>
<protein>
    <submittedName>
        <fullName evidence="1">Uncharacterized protein</fullName>
    </submittedName>
</protein>
<keyword evidence="2" id="KW-1185">Reference proteome</keyword>